<feature type="modified residue" description="4-aspartylphosphate" evidence="4">
    <location>
        <position position="57"/>
    </location>
</feature>
<dbReference type="EMBL" id="WMJZ01000016">
    <property type="protein sequence ID" value="MTH47092.1"/>
    <property type="molecule type" value="Genomic_DNA"/>
</dbReference>
<dbReference type="PANTHER" id="PTHR43214">
    <property type="entry name" value="TWO-COMPONENT RESPONSE REGULATOR"/>
    <property type="match status" value="1"/>
</dbReference>
<dbReference type="CDD" id="cd06170">
    <property type="entry name" value="LuxR_C_like"/>
    <property type="match status" value="1"/>
</dbReference>
<dbReference type="InterPro" id="IPR016032">
    <property type="entry name" value="Sig_transdc_resp-reg_C-effctor"/>
</dbReference>
<dbReference type="GO" id="GO:0003677">
    <property type="term" value="F:DNA binding"/>
    <property type="evidence" value="ECO:0007669"/>
    <property type="project" value="UniProtKB-KW"/>
</dbReference>
<dbReference type="InterPro" id="IPR000792">
    <property type="entry name" value="Tscrpt_reg_LuxR_C"/>
</dbReference>
<reference evidence="7 8" key="1">
    <citation type="submission" date="2019-11" db="EMBL/GenBank/DDBJ databases">
        <title>Escherichia alba sp. nov. isolated from the gut of plastic-eating superworms Zophobas atratus.</title>
        <authorList>
            <person name="Yang Y."/>
        </authorList>
    </citation>
    <scope>NUCLEOTIDE SEQUENCE [LARGE SCALE GENOMIC DNA]</scope>
    <source>
        <strain evidence="8">BIT-B35</strain>
    </source>
</reference>
<organism evidence="7 8">
    <name type="scientific">Intestinirhabdus alba</name>
    <dbReference type="NCBI Taxonomy" id="2899544"/>
    <lineage>
        <taxon>Bacteria</taxon>
        <taxon>Pseudomonadati</taxon>
        <taxon>Pseudomonadota</taxon>
        <taxon>Gammaproteobacteria</taxon>
        <taxon>Enterobacterales</taxon>
        <taxon>Enterobacteriaceae</taxon>
        <taxon>Intestinirhabdus</taxon>
    </lineage>
</organism>
<dbReference type="SUPFAM" id="SSF46894">
    <property type="entry name" value="C-terminal effector domain of the bipartite response regulators"/>
    <property type="match status" value="1"/>
</dbReference>
<evidence type="ECO:0000259" key="5">
    <source>
        <dbReference type="PROSITE" id="PS50043"/>
    </source>
</evidence>
<protein>
    <submittedName>
        <fullName evidence="7">Helix-turn-helix transcriptional regulator</fullName>
    </submittedName>
</protein>
<keyword evidence="4" id="KW-0597">Phosphoprotein</keyword>
<feature type="domain" description="Response regulatory" evidence="6">
    <location>
        <begin position="3"/>
        <end position="120"/>
    </location>
</feature>
<dbReference type="GO" id="GO:0000160">
    <property type="term" value="P:phosphorelay signal transduction system"/>
    <property type="evidence" value="ECO:0007669"/>
    <property type="project" value="InterPro"/>
</dbReference>
<evidence type="ECO:0000256" key="2">
    <source>
        <dbReference type="ARBA" id="ARBA00023125"/>
    </source>
</evidence>
<name>A0A6L6IJQ6_9ENTR</name>
<dbReference type="SMART" id="SM00421">
    <property type="entry name" value="HTH_LUXR"/>
    <property type="match status" value="1"/>
</dbReference>
<sequence length="195" mass="21979">MLKILVIDRCHFTRTGLKAWLSYSELCGSTFLVSELNNLALAKEHILQWKPQLIIADLSGFPGNDGSAQYAAPFFAACGTRPLILLHADHAKEEQRYPAHALLSKRIPLPELSKRIVEVLRARPAEESPGTAAPLLTPQEAHVLTMWMEGVSHSAIARTLGIREKTVYTYKRNIRMKLHIDNRFSPFLAQARERN</sequence>
<dbReference type="AlphaFoldDB" id="A0A6L6IJQ6"/>
<keyword evidence="1" id="KW-0805">Transcription regulation</keyword>
<dbReference type="RefSeq" id="WP_155108697.1">
    <property type="nucleotide sequence ID" value="NZ_WMJZ01000016.1"/>
</dbReference>
<evidence type="ECO:0000256" key="1">
    <source>
        <dbReference type="ARBA" id="ARBA00023015"/>
    </source>
</evidence>
<dbReference type="InterPro" id="IPR001789">
    <property type="entry name" value="Sig_transdc_resp-reg_receiver"/>
</dbReference>
<dbReference type="InterPro" id="IPR011006">
    <property type="entry name" value="CheY-like_superfamily"/>
</dbReference>
<evidence type="ECO:0000256" key="4">
    <source>
        <dbReference type="PROSITE-ProRule" id="PRU00169"/>
    </source>
</evidence>
<accession>A0A6L6IJQ6</accession>
<gene>
    <name evidence="7" type="ORF">GJV78_12665</name>
</gene>
<dbReference type="PROSITE" id="PS50043">
    <property type="entry name" value="HTH_LUXR_2"/>
    <property type="match status" value="1"/>
</dbReference>
<feature type="domain" description="HTH luxR-type" evidence="5">
    <location>
        <begin position="129"/>
        <end position="194"/>
    </location>
</feature>
<keyword evidence="3" id="KW-0804">Transcription</keyword>
<keyword evidence="2" id="KW-0238">DNA-binding</keyword>
<evidence type="ECO:0000313" key="7">
    <source>
        <dbReference type="EMBL" id="MTH47092.1"/>
    </source>
</evidence>
<dbReference type="Proteomes" id="UP000477739">
    <property type="component" value="Unassembled WGS sequence"/>
</dbReference>
<dbReference type="PRINTS" id="PR00038">
    <property type="entry name" value="HTHLUXR"/>
</dbReference>
<dbReference type="InterPro" id="IPR039420">
    <property type="entry name" value="WalR-like"/>
</dbReference>
<dbReference type="PROSITE" id="PS50110">
    <property type="entry name" value="RESPONSE_REGULATORY"/>
    <property type="match status" value="1"/>
</dbReference>
<keyword evidence="8" id="KW-1185">Reference proteome</keyword>
<dbReference type="PANTHER" id="PTHR43214:SF41">
    <property type="entry name" value="NITRATE_NITRITE RESPONSE REGULATOR PROTEIN NARP"/>
    <property type="match status" value="1"/>
</dbReference>
<proteinExistence type="predicted"/>
<comment type="caution">
    <text evidence="7">The sequence shown here is derived from an EMBL/GenBank/DDBJ whole genome shotgun (WGS) entry which is preliminary data.</text>
</comment>
<dbReference type="Gene3D" id="3.40.50.2300">
    <property type="match status" value="1"/>
</dbReference>
<dbReference type="OrthoDB" id="6623657at2"/>
<dbReference type="SUPFAM" id="SSF52172">
    <property type="entry name" value="CheY-like"/>
    <property type="match status" value="1"/>
</dbReference>
<evidence type="ECO:0000256" key="3">
    <source>
        <dbReference type="ARBA" id="ARBA00023163"/>
    </source>
</evidence>
<dbReference type="GO" id="GO:0006355">
    <property type="term" value="P:regulation of DNA-templated transcription"/>
    <property type="evidence" value="ECO:0007669"/>
    <property type="project" value="InterPro"/>
</dbReference>
<dbReference type="Pfam" id="PF00196">
    <property type="entry name" value="GerE"/>
    <property type="match status" value="1"/>
</dbReference>
<evidence type="ECO:0000313" key="8">
    <source>
        <dbReference type="Proteomes" id="UP000477739"/>
    </source>
</evidence>
<evidence type="ECO:0000259" key="6">
    <source>
        <dbReference type="PROSITE" id="PS50110"/>
    </source>
</evidence>